<dbReference type="RefSeq" id="XP_018072545.1">
    <property type="nucleotide sequence ID" value="XM_018222469.1"/>
</dbReference>
<organism evidence="1 2">
    <name type="scientific">Mollisia scopiformis</name>
    <name type="common">Conifer needle endophyte fungus</name>
    <name type="synonym">Phialocephala scopiformis</name>
    <dbReference type="NCBI Taxonomy" id="149040"/>
    <lineage>
        <taxon>Eukaryota</taxon>
        <taxon>Fungi</taxon>
        <taxon>Dikarya</taxon>
        <taxon>Ascomycota</taxon>
        <taxon>Pezizomycotina</taxon>
        <taxon>Leotiomycetes</taxon>
        <taxon>Helotiales</taxon>
        <taxon>Mollisiaceae</taxon>
        <taxon>Mollisia</taxon>
    </lineage>
</organism>
<protein>
    <submittedName>
        <fullName evidence="1">Uncharacterized protein</fullName>
    </submittedName>
</protein>
<dbReference type="InParanoid" id="A0A194XDD5"/>
<reference evidence="1 2" key="1">
    <citation type="submission" date="2015-10" db="EMBL/GenBank/DDBJ databases">
        <title>Full genome of DAOMC 229536 Phialocephala scopiformis, a fungal endophyte of spruce producing the potent anti-insectan compound rugulosin.</title>
        <authorList>
            <consortium name="DOE Joint Genome Institute"/>
            <person name="Walker A.K."/>
            <person name="Frasz S.L."/>
            <person name="Seifert K.A."/>
            <person name="Miller J.D."/>
            <person name="Mondo S.J."/>
            <person name="Labutti K."/>
            <person name="Lipzen A."/>
            <person name="Dockter R."/>
            <person name="Kennedy M."/>
            <person name="Grigoriev I.V."/>
            <person name="Spatafora J.W."/>
        </authorList>
    </citation>
    <scope>NUCLEOTIDE SEQUENCE [LARGE SCALE GENOMIC DNA]</scope>
    <source>
        <strain evidence="1 2">CBS 120377</strain>
    </source>
</reference>
<dbReference type="GeneID" id="28832195"/>
<keyword evidence="2" id="KW-1185">Reference proteome</keyword>
<gene>
    <name evidence="1" type="ORF">LY89DRAFT_781275</name>
</gene>
<dbReference type="Proteomes" id="UP000070700">
    <property type="component" value="Unassembled WGS sequence"/>
</dbReference>
<accession>A0A194XDD5</accession>
<evidence type="ECO:0000313" key="2">
    <source>
        <dbReference type="Proteomes" id="UP000070700"/>
    </source>
</evidence>
<dbReference type="AlphaFoldDB" id="A0A194XDD5"/>
<sequence length="568" mass="64435">MIEVVTILKAISASIGVLNFAWHGVKEFRDHGKIMARFILDVQTIHQLLGLWEIEWKIGDSEDEGIKCFGPDGWRLIRQQIASIVDTSLGLVGLLAPPLPSGKNDTSTISEGTSSIPSHRKLLKRSGPPPEILLGREFLNSQSHQTLEALQEYKSYEKFCDKSSSFGQKLWDVLISKNTDVLEKIKSLAEGYRQLETLSDSSFEACYKNENLSATMPIQVRQDAVQRRYDSKYAIGFRKNATSIIYASAFPTQDAESIGLQLEEQVLSASYSVQDTDAINYTLILEPSKREGSFELSVKAVGPRRPEAIEPASTFTDACEQARDSYQQKRQVWLQVNSKQEFLYYSIVASPSQPGGEVSRLAERLRSQYPEQLLPYRESLELLFRLTCSSYLLLNTPWMSAFSSECLIIRKGGEMPPRYSLGFREIDGSRCQVLKALQTSSEPEAYSIGILLIELALRKKVTGFQNQPLKIQLLGEDKLEPLNKIIDRAGQRLTRAFAKILRQCFFQIQVPRDCYDQEQKDDLELYMLEGFYRNVLKPLERMSHKRIAVPSNTRPLRPRNVLQPIATN</sequence>
<dbReference type="EMBL" id="KQ947413">
    <property type="protein sequence ID" value="KUJ18190.1"/>
    <property type="molecule type" value="Genomic_DNA"/>
</dbReference>
<evidence type="ECO:0000313" key="1">
    <source>
        <dbReference type="EMBL" id="KUJ18190.1"/>
    </source>
</evidence>
<dbReference type="KEGG" id="psco:LY89DRAFT_781275"/>
<name>A0A194XDD5_MOLSC</name>
<dbReference type="OrthoDB" id="5423855at2759"/>
<proteinExistence type="predicted"/>